<reference evidence="6 7" key="1">
    <citation type="submission" date="2024-04" db="EMBL/GenBank/DDBJ databases">
        <title>Genome assembly C_amara_ONT_v2.</title>
        <authorList>
            <person name="Yant L."/>
            <person name="Moore C."/>
            <person name="Slenker M."/>
        </authorList>
    </citation>
    <scope>NUCLEOTIDE SEQUENCE [LARGE SCALE GENOMIC DNA]</scope>
    <source>
        <tissue evidence="6">Leaf</tissue>
    </source>
</reference>
<dbReference type="SUPFAM" id="SSF57903">
    <property type="entry name" value="FYVE/PHD zinc finger"/>
    <property type="match status" value="1"/>
</dbReference>
<dbReference type="SUPFAM" id="SSF57889">
    <property type="entry name" value="Cysteine-rich domain"/>
    <property type="match status" value="3"/>
</dbReference>
<dbReference type="EMBL" id="JBANAX010000837">
    <property type="protein sequence ID" value="KAL1191982.1"/>
    <property type="molecule type" value="Genomic_DNA"/>
</dbReference>
<evidence type="ECO:0000259" key="5">
    <source>
        <dbReference type="SMART" id="SM00249"/>
    </source>
</evidence>
<evidence type="ECO:0000256" key="3">
    <source>
        <dbReference type="ARBA" id="ARBA00022771"/>
    </source>
</evidence>
<evidence type="ECO:0000313" key="6">
    <source>
        <dbReference type="EMBL" id="KAL1191982.1"/>
    </source>
</evidence>
<dbReference type="InterPro" id="IPR046349">
    <property type="entry name" value="C1-like_sf"/>
</dbReference>
<protein>
    <submittedName>
        <fullName evidence="6">Protein VACUOLELESS GAMETOPHYTES</fullName>
    </submittedName>
</protein>
<evidence type="ECO:0000313" key="7">
    <source>
        <dbReference type="Proteomes" id="UP001558713"/>
    </source>
</evidence>
<name>A0ABD0ZBM6_CARAN</name>
<dbReference type="PANTHER" id="PTHR32410">
    <property type="entry name" value="CYSTEINE/HISTIDINE-RICH C1 DOMAIN FAMILY PROTEIN"/>
    <property type="match status" value="1"/>
</dbReference>
<evidence type="ECO:0000256" key="1">
    <source>
        <dbReference type="ARBA" id="ARBA00022723"/>
    </source>
</evidence>
<feature type="domain" description="Zinc finger PHD-type" evidence="5">
    <location>
        <begin position="425"/>
        <end position="485"/>
    </location>
</feature>
<dbReference type="PANTHER" id="PTHR32410:SF181">
    <property type="entry name" value="CYSTEINE_HISTIDINE-RICH C1 DOMAIN FAMILY PROTEIN"/>
    <property type="match status" value="1"/>
</dbReference>
<dbReference type="InterPro" id="IPR004146">
    <property type="entry name" value="DC1"/>
</dbReference>
<feature type="domain" description="Zinc finger PHD-type" evidence="5">
    <location>
        <begin position="226"/>
        <end position="286"/>
    </location>
</feature>
<feature type="domain" description="Zinc finger PHD-type" evidence="5">
    <location>
        <begin position="112"/>
        <end position="190"/>
    </location>
</feature>
<dbReference type="Gene3D" id="3.30.40.10">
    <property type="entry name" value="Zinc/RING finger domain, C3HC4 (zinc finger)"/>
    <property type="match status" value="1"/>
</dbReference>
<keyword evidence="4" id="KW-0862">Zinc</keyword>
<accession>A0ABD0ZBM6</accession>
<dbReference type="InterPro" id="IPR053192">
    <property type="entry name" value="Vacuole_Formation_Reg"/>
</dbReference>
<proteinExistence type="predicted"/>
<organism evidence="6 7">
    <name type="scientific">Cardamine amara subsp. amara</name>
    <dbReference type="NCBI Taxonomy" id="228776"/>
    <lineage>
        <taxon>Eukaryota</taxon>
        <taxon>Viridiplantae</taxon>
        <taxon>Streptophyta</taxon>
        <taxon>Embryophyta</taxon>
        <taxon>Tracheophyta</taxon>
        <taxon>Spermatophyta</taxon>
        <taxon>Magnoliopsida</taxon>
        <taxon>eudicotyledons</taxon>
        <taxon>Gunneridae</taxon>
        <taxon>Pentapetalae</taxon>
        <taxon>rosids</taxon>
        <taxon>malvids</taxon>
        <taxon>Brassicales</taxon>
        <taxon>Brassicaceae</taxon>
        <taxon>Cardamineae</taxon>
        <taxon>Cardamine</taxon>
    </lineage>
</organism>
<dbReference type="InterPro" id="IPR011011">
    <property type="entry name" value="Znf_FYVE_PHD"/>
</dbReference>
<dbReference type="InterPro" id="IPR001965">
    <property type="entry name" value="Znf_PHD"/>
</dbReference>
<gene>
    <name evidence="6" type="ORF">V5N11_003816</name>
</gene>
<dbReference type="Proteomes" id="UP001558713">
    <property type="component" value="Unassembled WGS sequence"/>
</dbReference>
<evidence type="ECO:0000256" key="2">
    <source>
        <dbReference type="ARBA" id="ARBA00022737"/>
    </source>
</evidence>
<dbReference type="Pfam" id="PF03107">
    <property type="entry name" value="C1_2"/>
    <property type="match status" value="5"/>
</dbReference>
<keyword evidence="2" id="KW-0677">Repeat</keyword>
<keyword evidence="7" id="KW-1185">Reference proteome</keyword>
<dbReference type="GO" id="GO:0008270">
    <property type="term" value="F:zinc ion binding"/>
    <property type="evidence" value="ECO:0007669"/>
    <property type="project" value="UniProtKB-KW"/>
</dbReference>
<sequence>MDYVGGFHEVEKNGNLFQLVYHHPKYDSIEQKQSPTSSGEAVSDDHLLQPLFLCPRGRWYRDSNSQNYSMRMTTFPLISHPEYAFSTKGSFFYHPVLPLFWCNNKEFDIDGGCSACRGSNSGTNYYFCDYCDDIYHKECVQSPLKIKHPYHPEHSLQLYFHPHPFLGRITECFCCGRRANSLVYHCTICQAFIHPICAMKPILFVIEKPKTHNHLLTFFPRQNFLICNVCGLLKTFYPTYVCLRCNFVAHNDCMYAPHIIKISRHHHRISYISFLQSGESSCGVCRKNINGGYGAYTCEKCNDYVVHPRCALGKDVWNGEELEGVPEEDDITQDVGSFNIISKGVIMYFLHGHQLRLEVNKHYDENKLCRACALQIYEDNFYSCLECEFILHETCAKIPRRLHHALHPHPLTLQALNEYHLRMIICNACGRGFGGFVYGCHIGDCDYDLHVRCASISEPFDYKGHEHPLFLALDPVKKPICHFCKSECLKQLNCIKCDFIVCIKCATLPYRVKYKHDTHFLTILYGKEIHDKDWCEVCERNLKDTGTKVFYWCNECCTTFHRECLFW</sequence>
<dbReference type="InterPro" id="IPR013083">
    <property type="entry name" value="Znf_RING/FYVE/PHD"/>
</dbReference>
<evidence type="ECO:0000256" key="4">
    <source>
        <dbReference type="ARBA" id="ARBA00022833"/>
    </source>
</evidence>
<dbReference type="SMART" id="SM00249">
    <property type="entry name" value="PHD"/>
    <property type="match status" value="4"/>
</dbReference>
<dbReference type="AlphaFoldDB" id="A0ABD0ZBM6"/>
<keyword evidence="1" id="KW-0479">Metal-binding</keyword>
<comment type="caution">
    <text evidence="6">The sequence shown here is derived from an EMBL/GenBank/DDBJ whole genome shotgun (WGS) entry which is preliminary data.</text>
</comment>
<feature type="domain" description="Zinc finger PHD-type" evidence="5">
    <location>
        <begin position="368"/>
        <end position="405"/>
    </location>
</feature>
<keyword evidence="3" id="KW-0863">Zinc-finger</keyword>